<name>A0A8H7WIG9_9HELO</name>
<dbReference type="GO" id="GO:0005655">
    <property type="term" value="C:nucleolar ribonuclease P complex"/>
    <property type="evidence" value="ECO:0007669"/>
    <property type="project" value="TreeGrafter"/>
</dbReference>
<organism evidence="2 3">
    <name type="scientific">Cadophora malorum</name>
    <dbReference type="NCBI Taxonomy" id="108018"/>
    <lineage>
        <taxon>Eukaryota</taxon>
        <taxon>Fungi</taxon>
        <taxon>Dikarya</taxon>
        <taxon>Ascomycota</taxon>
        <taxon>Pezizomycotina</taxon>
        <taxon>Leotiomycetes</taxon>
        <taxon>Helotiales</taxon>
        <taxon>Ploettnerulaceae</taxon>
        <taxon>Cadophora</taxon>
    </lineage>
</organism>
<dbReference type="InterPro" id="IPR013241">
    <property type="entry name" value="RNase_P_Pop3"/>
</dbReference>
<dbReference type="GO" id="GO:0005829">
    <property type="term" value="C:cytosol"/>
    <property type="evidence" value="ECO:0007669"/>
    <property type="project" value="TreeGrafter"/>
</dbReference>
<dbReference type="Pfam" id="PF08228">
    <property type="entry name" value="RNase_P_pop3"/>
    <property type="match status" value="1"/>
</dbReference>
<dbReference type="Proteomes" id="UP000664132">
    <property type="component" value="Unassembled WGS sequence"/>
</dbReference>
<evidence type="ECO:0000313" key="3">
    <source>
        <dbReference type="Proteomes" id="UP000664132"/>
    </source>
</evidence>
<reference evidence="2" key="1">
    <citation type="submission" date="2021-02" db="EMBL/GenBank/DDBJ databases">
        <title>Genome sequence Cadophora malorum strain M34.</title>
        <authorList>
            <person name="Stefanovic E."/>
            <person name="Vu D."/>
            <person name="Scully C."/>
            <person name="Dijksterhuis J."/>
            <person name="Roader J."/>
            <person name="Houbraken J."/>
        </authorList>
    </citation>
    <scope>NUCLEOTIDE SEQUENCE</scope>
    <source>
        <strain evidence="2">M34</strain>
    </source>
</reference>
<comment type="caution">
    <text evidence="2">The sequence shown here is derived from an EMBL/GenBank/DDBJ whole genome shotgun (WGS) entry which is preliminary data.</text>
</comment>
<gene>
    <name evidence="2" type="ORF">IFR04_001290</name>
</gene>
<dbReference type="GO" id="GO:0034965">
    <property type="term" value="P:intronic box C/D snoRNA processing"/>
    <property type="evidence" value="ECO:0007669"/>
    <property type="project" value="TreeGrafter"/>
</dbReference>
<feature type="region of interest" description="Disordered" evidence="1">
    <location>
        <begin position="56"/>
        <end position="98"/>
    </location>
</feature>
<dbReference type="GO" id="GO:0000171">
    <property type="term" value="F:ribonuclease MRP activity"/>
    <property type="evidence" value="ECO:0007669"/>
    <property type="project" value="TreeGrafter"/>
</dbReference>
<dbReference type="PANTHER" id="PTHR28272:SF1">
    <property type="entry name" value="RIBONUCLEASES P_MRP PROTEIN SUBUNIT POP3"/>
    <property type="match status" value="1"/>
</dbReference>
<dbReference type="GO" id="GO:0004526">
    <property type="term" value="F:ribonuclease P activity"/>
    <property type="evidence" value="ECO:0007669"/>
    <property type="project" value="TreeGrafter"/>
</dbReference>
<dbReference type="GO" id="GO:0008033">
    <property type="term" value="P:tRNA processing"/>
    <property type="evidence" value="ECO:0007669"/>
    <property type="project" value="InterPro"/>
</dbReference>
<evidence type="ECO:0008006" key="4">
    <source>
        <dbReference type="Google" id="ProtNLM"/>
    </source>
</evidence>
<proteinExistence type="predicted"/>
<protein>
    <recommendedName>
        <fullName evidence="4">RNase P subunit Pop3</fullName>
    </recommendedName>
</protein>
<accession>A0A8H7WIG9</accession>
<dbReference type="AlphaFoldDB" id="A0A8H7WIG9"/>
<keyword evidence="3" id="KW-1185">Reference proteome</keyword>
<evidence type="ECO:0000313" key="2">
    <source>
        <dbReference type="EMBL" id="KAG4425593.1"/>
    </source>
</evidence>
<dbReference type="GO" id="GO:0006364">
    <property type="term" value="P:rRNA processing"/>
    <property type="evidence" value="ECO:0007669"/>
    <property type="project" value="InterPro"/>
</dbReference>
<dbReference type="GO" id="GO:0000172">
    <property type="term" value="C:ribonuclease MRP complex"/>
    <property type="evidence" value="ECO:0007669"/>
    <property type="project" value="TreeGrafter"/>
</dbReference>
<dbReference type="PANTHER" id="PTHR28272">
    <property type="entry name" value="RIBONUCLEASES P/MRP PROTEIN SUBUNIT POP3"/>
    <property type="match status" value="1"/>
</dbReference>
<evidence type="ECO:0000256" key="1">
    <source>
        <dbReference type="SAM" id="MobiDB-lite"/>
    </source>
</evidence>
<sequence>MSSTSRETPSAVVERKPKTIYQLDSPFTNVSWPETSAQNQETILELLCSIISPLGQHRTNHVTPSQGKRSKKRKREEAKKKADPGVEPGDTLSIPSTPEISSHLIVGLHNITRRLESLSQASKPAAITVSQEGAKDHVQQTSNLKLETNDTASALENQESHDVSADIRETPQIPTHIAAIFVPMSTHPAVLHAHLPQLIFTASLAHPSLPSTRLVQLPKGSDARLCDALGLPRVSIIGILEGAPHSNALIDVVRKTVPKIDVPWLKEMREEKYLKVKVNAIKTFTPVVAKEKKSA</sequence>
<dbReference type="OrthoDB" id="20109at2759"/>
<dbReference type="EMBL" id="JAFJYH010000009">
    <property type="protein sequence ID" value="KAG4425593.1"/>
    <property type="molecule type" value="Genomic_DNA"/>
</dbReference>
<feature type="compositionally biased region" description="Basic and acidic residues" evidence="1">
    <location>
        <begin position="75"/>
        <end position="84"/>
    </location>
</feature>